<evidence type="ECO:0000256" key="1">
    <source>
        <dbReference type="ARBA" id="ARBA00008668"/>
    </source>
</evidence>
<feature type="chain" id="PRO_5043886255" evidence="2">
    <location>
        <begin position="25"/>
        <end position="187"/>
    </location>
</feature>
<evidence type="ECO:0000313" key="4">
    <source>
        <dbReference type="Proteomes" id="UP001161247"/>
    </source>
</evidence>
<sequence length="187" mass="20508">MSSSSTSSTRIPLLIFNFLFCTSAFAINQSLHPFESIYPFGDSLSDTDNKIRQPGATSSFNVSNWPYGWKKSLIILGEIGGCDNNYALSNGWSTEEVKKHLVQFIVEAILKAVREVIQLGANFGVVPGSPPGGCLPKVLTEFPSTDPSAYDDNGCLRENNEFAMFVNDCLQRGLDSLKLEFPGHSLF</sequence>
<dbReference type="InterPro" id="IPR036514">
    <property type="entry name" value="SGNH_hydro_sf"/>
</dbReference>
<dbReference type="AlphaFoldDB" id="A0AAV1DZF1"/>
<proteinExistence type="inferred from homology"/>
<accession>A0AAV1DZF1</accession>
<evidence type="ECO:0000313" key="3">
    <source>
        <dbReference type="EMBL" id="CAI9113334.1"/>
    </source>
</evidence>
<gene>
    <name evidence="3" type="ORF">OLC1_LOCUS20369</name>
</gene>
<dbReference type="Gene3D" id="3.40.50.1110">
    <property type="entry name" value="SGNH hydrolase"/>
    <property type="match status" value="1"/>
</dbReference>
<dbReference type="EMBL" id="OX459124">
    <property type="protein sequence ID" value="CAI9113334.1"/>
    <property type="molecule type" value="Genomic_DNA"/>
</dbReference>
<feature type="signal peptide" evidence="2">
    <location>
        <begin position="1"/>
        <end position="24"/>
    </location>
</feature>
<keyword evidence="2" id="KW-0732">Signal</keyword>
<name>A0AAV1DZF1_OLDCO</name>
<keyword evidence="4" id="KW-1185">Reference proteome</keyword>
<dbReference type="PANTHER" id="PTHR22835:SF677">
    <property type="entry name" value="ACETYLAJMALAN ESTERASE-LIKE"/>
    <property type="match status" value="1"/>
</dbReference>
<comment type="similarity">
    <text evidence="1">Belongs to the 'GDSL' lipolytic enzyme family.</text>
</comment>
<organism evidence="3 4">
    <name type="scientific">Oldenlandia corymbosa var. corymbosa</name>
    <dbReference type="NCBI Taxonomy" id="529605"/>
    <lineage>
        <taxon>Eukaryota</taxon>
        <taxon>Viridiplantae</taxon>
        <taxon>Streptophyta</taxon>
        <taxon>Embryophyta</taxon>
        <taxon>Tracheophyta</taxon>
        <taxon>Spermatophyta</taxon>
        <taxon>Magnoliopsida</taxon>
        <taxon>eudicotyledons</taxon>
        <taxon>Gunneridae</taxon>
        <taxon>Pentapetalae</taxon>
        <taxon>asterids</taxon>
        <taxon>lamiids</taxon>
        <taxon>Gentianales</taxon>
        <taxon>Rubiaceae</taxon>
        <taxon>Rubioideae</taxon>
        <taxon>Spermacoceae</taxon>
        <taxon>Hedyotis-Oldenlandia complex</taxon>
        <taxon>Oldenlandia</taxon>
    </lineage>
</organism>
<dbReference type="Proteomes" id="UP001161247">
    <property type="component" value="Chromosome 7"/>
</dbReference>
<protein>
    <submittedName>
        <fullName evidence="3">OLC1v1013916C1</fullName>
    </submittedName>
</protein>
<evidence type="ECO:0000256" key="2">
    <source>
        <dbReference type="SAM" id="SignalP"/>
    </source>
</evidence>
<reference evidence="3" key="1">
    <citation type="submission" date="2023-03" db="EMBL/GenBank/DDBJ databases">
        <authorList>
            <person name="Julca I."/>
        </authorList>
    </citation>
    <scope>NUCLEOTIDE SEQUENCE</scope>
</reference>
<dbReference type="PANTHER" id="PTHR22835">
    <property type="entry name" value="ZINC FINGER FYVE DOMAIN CONTAINING PROTEIN"/>
    <property type="match status" value="1"/>
</dbReference>